<evidence type="ECO:0000313" key="8">
    <source>
        <dbReference type="EMBL" id="SFF97947.1"/>
    </source>
</evidence>
<evidence type="ECO:0000313" key="9">
    <source>
        <dbReference type="Proteomes" id="UP000198876"/>
    </source>
</evidence>
<dbReference type="Proteomes" id="UP000198876">
    <property type="component" value="Unassembled WGS sequence"/>
</dbReference>
<keyword evidence="8" id="KW-0132">Cell division</keyword>
<keyword evidence="5 6" id="KW-0342">GTP-binding</keyword>
<dbReference type="InterPro" id="IPR037103">
    <property type="entry name" value="Tubulin/FtsZ-like_C"/>
</dbReference>
<dbReference type="GO" id="GO:0008360">
    <property type="term" value="P:regulation of cell shape"/>
    <property type="evidence" value="ECO:0007669"/>
    <property type="project" value="UniProtKB-UniRule"/>
</dbReference>
<dbReference type="EMBL" id="FOOQ01000001">
    <property type="protein sequence ID" value="SFF97947.1"/>
    <property type="molecule type" value="Genomic_DNA"/>
</dbReference>
<comment type="function">
    <text evidence="6">Involved in cell shape control.</text>
</comment>
<evidence type="ECO:0000256" key="5">
    <source>
        <dbReference type="ARBA" id="ARBA00023134"/>
    </source>
</evidence>
<feature type="domain" description="Tubulin/FtsZ GTPase" evidence="7">
    <location>
        <begin position="2"/>
        <end position="205"/>
    </location>
</feature>
<dbReference type="PANTHER" id="PTHR30314:SF10">
    <property type="entry name" value="TUBULIN-LIKE PROTEIN CETZ"/>
    <property type="match status" value="1"/>
</dbReference>
<feature type="binding site" evidence="6">
    <location>
        <position position="187"/>
    </location>
    <ligand>
        <name>GTP</name>
        <dbReference type="ChEBI" id="CHEBI:37565"/>
    </ligand>
</feature>
<gene>
    <name evidence="6" type="primary">cetZ</name>
    <name evidence="8" type="ORF">SAMN04488063_1009</name>
</gene>
<dbReference type="GO" id="GO:0005874">
    <property type="term" value="C:microtubule"/>
    <property type="evidence" value="ECO:0007669"/>
    <property type="project" value="InterPro"/>
</dbReference>
<proteinExistence type="inferred from homology"/>
<dbReference type="InterPro" id="IPR017975">
    <property type="entry name" value="Tubulin_CS"/>
</dbReference>
<dbReference type="InterPro" id="IPR048737">
    <property type="entry name" value="CetZ_C"/>
</dbReference>
<reference evidence="9" key="1">
    <citation type="submission" date="2016-10" db="EMBL/GenBank/DDBJ databases">
        <authorList>
            <person name="Varghese N."/>
            <person name="Submissions S."/>
        </authorList>
    </citation>
    <scope>NUCLEOTIDE SEQUENCE [LARGE SCALE GENOMIC DNA]</scope>
    <source>
        <strain evidence="9">CGMCC 1.7739</strain>
    </source>
</reference>
<keyword evidence="9" id="KW-1185">Reference proteome</keyword>
<organism evidence="8 9">
    <name type="scientific">Halopelagius inordinatus</name>
    <dbReference type="NCBI Taxonomy" id="553467"/>
    <lineage>
        <taxon>Archaea</taxon>
        <taxon>Methanobacteriati</taxon>
        <taxon>Methanobacteriota</taxon>
        <taxon>Stenosarchaea group</taxon>
        <taxon>Halobacteria</taxon>
        <taxon>Halobacteriales</taxon>
        <taxon>Haloferacaceae</taxon>
    </lineage>
</organism>
<comment type="caution">
    <text evidence="6">Lacks conserved residue(s) required for the propagation of feature annotation.</text>
</comment>
<dbReference type="GO" id="GO:0005737">
    <property type="term" value="C:cytoplasm"/>
    <property type="evidence" value="ECO:0007669"/>
    <property type="project" value="UniProtKB-SubCell"/>
</dbReference>
<dbReference type="Gene3D" id="3.30.1330.20">
    <property type="entry name" value="Tubulin/FtsZ, C-terminal domain"/>
    <property type="match status" value="1"/>
</dbReference>
<dbReference type="GO" id="GO:0005525">
    <property type="term" value="F:GTP binding"/>
    <property type="evidence" value="ECO:0007669"/>
    <property type="project" value="UniProtKB-UniRule"/>
</dbReference>
<dbReference type="GO" id="GO:0051301">
    <property type="term" value="P:cell division"/>
    <property type="evidence" value="ECO:0007669"/>
    <property type="project" value="UniProtKB-KW"/>
</dbReference>
<keyword evidence="4 6" id="KW-0133">Cell shape</keyword>
<comment type="similarity">
    <text evidence="1 6">Belongs to the CetZ family.</text>
</comment>
<dbReference type="SMART" id="SM00864">
    <property type="entry name" value="Tubulin"/>
    <property type="match status" value="1"/>
</dbReference>
<protein>
    <recommendedName>
        <fullName evidence="6">Tubulin-like protein CetZ</fullName>
    </recommendedName>
</protein>
<evidence type="ECO:0000256" key="3">
    <source>
        <dbReference type="ARBA" id="ARBA00022741"/>
    </source>
</evidence>
<dbReference type="Pfam" id="PF21011">
    <property type="entry name" value="CetZ_C"/>
    <property type="match status" value="1"/>
</dbReference>
<feature type="binding site" evidence="6">
    <location>
        <begin position="110"/>
        <end position="112"/>
    </location>
    <ligand>
        <name>GTP</name>
        <dbReference type="ChEBI" id="CHEBI:37565"/>
    </ligand>
</feature>
<accession>A0A1I2N885</accession>
<feature type="binding site" evidence="6">
    <location>
        <position position="169"/>
    </location>
    <ligand>
        <name>GTP</name>
        <dbReference type="ChEBI" id="CHEBI:37565"/>
    </ligand>
</feature>
<sequence length="391" mass="41702">MKVALIGIGLAGGRIVEALSSYESNVGVDFVADALAVNTARADLVELERLPENRRILVGQSRVKGHGVGADNELGAEVTREDIGDVLSVVDEFSTHEVDAFVVVAGLGGGTGSGGAPVVANELRRVYSEPVLGVGVLPDRSEGDINTLNAARSFPTFVREVDNLLLFDNDAWRQSGESVSDNYATLNRELARRLGVLFSAGETKTSAGGDDAVGTADVLETLETGGVSTVGYANVEVRRPNRGLVARLFGSPPERDEAKVTNRVTALVRRAMLGRLTAPCDRESAKRGLVVVAGPPEELSHRGIERGRAWVEEETGSAEIRGGAHHTGADFVAAVVLLSGTDDVPRVAELRETAIETRRDIIERESTSSHRYQNLIRASEEGDEESIDPLF</sequence>
<dbReference type="PRINTS" id="PR00423">
    <property type="entry name" value="CELLDVISFTSZ"/>
</dbReference>
<dbReference type="GO" id="GO:0032153">
    <property type="term" value="C:cell division site"/>
    <property type="evidence" value="ECO:0007669"/>
    <property type="project" value="TreeGrafter"/>
</dbReference>
<dbReference type="Pfam" id="PF00091">
    <property type="entry name" value="Tubulin"/>
    <property type="match status" value="1"/>
</dbReference>
<dbReference type="GO" id="GO:0007017">
    <property type="term" value="P:microtubule-based process"/>
    <property type="evidence" value="ECO:0007669"/>
    <property type="project" value="InterPro"/>
</dbReference>
<evidence type="ECO:0000256" key="1">
    <source>
        <dbReference type="ARBA" id="ARBA00006877"/>
    </source>
</evidence>
<keyword evidence="8" id="KW-0131">Cell cycle</keyword>
<dbReference type="AlphaFoldDB" id="A0A1I2N885"/>
<evidence type="ECO:0000256" key="2">
    <source>
        <dbReference type="ARBA" id="ARBA00022490"/>
    </source>
</evidence>
<dbReference type="Gene3D" id="3.40.50.1440">
    <property type="entry name" value="Tubulin/FtsZ, GTPase domain"/>
    <property type="match status" value="1"/>
</dbReference>
<dbReference type="OrthoDB" id="378625at2157"/>
<keyword evidence="3 6" id="KW-0547">Nucleotide-binding</keyword>
<dbReference type="PROSITE" id="PS00227">
    <property type="entry name" value="TUBULIN"/>
    <property type="match status" value="1"/>
</dbReference>
<evidence type="ECO:0000259" key="7">
    <source>
        <dbReference type="SMART" id="SM00864"/>
    </source>
</evidence>
<dbReference type="CDD" id="cd02202">
    <property type="entry name" value="CetZ_tubulin-like"/>
    <property type="match status" value="1"/>
</dbReference>
<evidence type="ECO:0000256" key="6">
    <source>
        <dbReference type="HAMAP-Rule" id="MF_01946"/>
    </source>
</evidence>
<evidence type="ECO:0000256" key="4">
    <source>
        <dbReference type="ARBA" id="ARBA00022960"/>
    </source>
</evidence>
<dbReference type="HAMAP" id="MF_01946">
    <property type="entry name" value="CetZ"/>
    <property type="match status" value="1"/>
</dbReference>
<dbReference type="InterPro" id="IPR045061">
    <property type="entry name" value="FtsZ/CetZ"/>
</dbReference>
<dbReference type="GO" id="GO:0003924">
    <property type="term" value="F:GTPase activity"/>
    <property type="evidence" value="ECO:0007669"/>
    <property type="project" value="InterPro"/>
</dbReference>
<dbReference type="PANTHER" id="PTHR30314">
    <property type="entry name" value="CELL DIVISION PROTEIN FTSZ-RELATED"/>
    <property type="match status" value="1"/>
</dbReference>
<name>A0A1I2N885_9EURY</name>
<keyword evidence="2 6" id="KW-0963">Cytoplasm</keyword>
<comment type="subcellular location">
    <subcellularLocation>
        <location evidence="6">Cytoplasm</location>
    </subcellularLocation>
</comment>
<dbReference type="SUPFAM" id="SSF52490">
    <property type="entry name" value="Tubulin nucleotide-binding domain-like"/>
    <property type="match status" value="1"/>
</dbReference>
<dbReference type="InterPro" id="IPR032907">
    <property type="entry name" value="CetZ"/>
</dbReference>
<dbReference type="InterPro" id="IPR036525">
    <property type="entry name" value="Tubulin/FtsZ_GTPase_sf"/>
</dbReference>
<dbReference type="InterPro" id="IPR003008">
    <property type="entry name" value="Tubulin_FtsZ_GTPase"/>
</dbReference>
<feature type="binding site" evidence="6">
    <location>
        <position position="142"/>
    </location>
    <ligand>
        <name>GTP</name>
        <dbReference type="ChEBI" id="CHEBI:37565"/>
    </ligand>
</feature>
<dbReference type="RefSeq" id="WP_092889267.1">
    <property type="nucleotide sequence ID" value="NZ_FOOQ01000001.1"/>
</dbReference>
<dbReference type="STRING" id="553467.SAMN04488063_1009"/>